<protein>
    <submittedName>
        <fullName evidence="2">Pseudaminic acid synthase</fullName>
        <ecNumber evidence="2">2.5.1.97</ecNumber>
    </submittedName>
</protein>
<dbReference type="InterPro" id="IPR013974">
    <property type="entry name" value="SAF"/>
</dbReference>
<dbReference type="InterPro" id="IPR013132">
    <property type="entry name" value="PseI/NeuA/B-like_N"/>
</dbReference>
<evidence type="ECO:0000313" key="4">
    <source>
        <dbReference type="Proteomes" id="UP000482653"/>
    </source>
</evidence>
<dbReference type="PANTHER" id="PTHR42966">
    <property type="entry name" value="N-ACETYLNEURAMINATE SYNTHASE"/>
    <property type="match status" value="1"/>
</dbReference>
<dbReference type="EMBL" id="JAVSNH010000001">
    <property type="protein sequence ID" value="MDT4511219.1"/>
    <property type="molecule type" value="Genomic_DNA"/>
</dbReference>
<dbReference type="InterPro" id="IPR036732">
    <property type="entry name" value="AFP_Neu5c_C_sf"/>
</dbReference>
<dbReference type="Pfam" id="PF03102">
    <property type="entry name" value="NeuB"/>
    <property type="match status" value="1"/>
</dbReference>
<proteinExistence type="predicted"/>
<keyword evidence="2" id="KW-0808">Transferase</keyword>
<dbReference type="EMBL" id="VVYX01000051">
    <property type="protein sequence ID" value="KAA5413326.1"/>
    <property type="molecule type" value="Genomic_DNA"/>
</dbReference>
<reference evidence="2 4" key="1">
    <citation type="journal article" date="2019" name="Nat. Med.">
        <title>A library of human gut bacterial isolates paired with longitudinal multiomics data enables mechanistic microbiome research.</title>
        <authorList>
            <person name="Poyet M."/>
            <person name="Groussin M."/>
            <person name="Gibbons S.M."/>
            <person name="Avila-Pacheco J."/>
            <person name="Jiang X."/>
            <person name="Kearney S.M."/>
            <person name="Perrotta A.R."/>
            <person name="Berdy B."/>
            <person name="Zhao S."/>
            <person name="Lieberman T.D."/>
            <person name="Swanson P.K."/>
            <person name="Smith M."/>
            <person name="Roesemann S."/>
            <person name="Alexander J.E."/>
            <person name="Rich S.A."/>
            <person name="Livny J."/>
            <person name="Vlamakis H."/>
            <person name="Clish C."/>
            <person name="Bullock K."/>
            <person name="Deik A."/>
            <person name="Scott J."/>
            <person name="Pierce K.A."/>
            <person name="Xavier R.J."/>
            <person name="Alm E.J."/>
        </authorList>
    </citation>
    <scope>NUCLEOTIDE SEQUENCE [LARGE SCALE GENOMIC DNA]</scope>
    <source>
        <strain evidence="2 4">BIOML-A8</strain>
    </source>
</reference>
<dbReference type="SUPFAM" id="SSF51269">
    <property type="entry name" value="AFP III-like domain"/>
    <property type="match status" value="1"/>
</dbReference>
<reference evidence="3" key="2">
    <citation type="submission" date="2023-08" db="EMBL/GenBank/DDBJ databases">
        <title>Reintroducing virulent viruses to syntetic microbiomes.</title>
        <authorList>
            <person name="Wilde J."/>
            <person name="Boyes R."/>
            <person name="Robinson A.V."/>
            <person name="Daisley B.A."/>
            <person name="Allen-Vercoe E."/>
        </authorList>
    </citation>
    <scope>NUCLEOTIDE SEQUENCE</scope>
    <source>
        <strain evidence="3">225I_12FAA</strain>
    </source>
</reference>
<accession>A0A412RIM8</accession>
<sequence>MKLKENRVYIIAELSANHNHNFDLAVKTIEAMAASGADAVKIQTYKPDSLVMDINNEHFGMIKSGLWKGVTRYQLYADAYMPYEWQPELKNISERLGLDFFSTPFDLEGVAFLQKMEIPIYKIASFEINDIPLIKQVAKVGKPIIMSTGVADYNDIKIALDACYEMGNKDVSLLKCTSEYPASLEQANLLTIPDMIATFKTVVGVSDHTMGSVVPMTSVALGARIVEKHFILDRSLGGPDSSFSMEPQEFKKMVDDVRDVESALGGIKREISDRERAKRRAIYAIVDINPGDIFTVENTKSFRPADGLSPVYYEQMLGQIAKRYIPMGEPLQLSDIDINNKII</sequence>
<feature type="domain" description="AFP-like" evidence="1">
    <location>
        <begin position="281"/>
        <end position="339"/>
    </location>
</feature>
<dbReference type="InterPro" id="IPR057736">
    <property type="entry name" value="SAF_PseI/NeuA/NeuB"/>
</dbReference>
<dbReference type="AlphaFoldDB" id="A0A412RIM8"/>
<dbReference type="CDD" id="cd11615">
    <property type="entry name" value="SAF_NeuB_like"/>
    <property type="match status" value="1"/>
</dbReference>
<dbReference type="EC" id="2.5.1.97" evidence="2"/>
<evidence type="ECO:0000259" key="1">
    <source>
        <dbReference type="PROSITE" id="PS50844"/>
    </source>
</evidence>
<dbReference type="Gene3D" id="3.20.20.70">
    <property type="entry name" value="Aldolase class I"/>
    <property type="match status" value="1"/>
</dbReference>
<dbReference type="InterPro" id="IPR006190">
    <property type="entry name" value="SAF_AFP_Neu5Ac"/>
</dbReference>
<dbReference type="Proteomes" id="UP001266995">
    <property type="component" value="Unassembled WGS sequence"/>
</dbReference>
<dbReference type="SUPFAM" id="SSF51569">
    <property type="entry name" value="Aldolase"/>
    <property type="match status" value="1"/>
</dbReference>
<dbReference type="NCBIfam" id="TIGR03586">
    <property type="entry name" value="PseI"/>
    <property type="match status" value="1"/>
</dbReference>
<name>A0A412RIM8_9BACE</name>
<dbReference type="InterPro" id="IPR051690">
    <property type="entry name" value="PseI-like"/>
</dbReference>
<gene>
    <name evidence="2" type="primary">pseI</name>
    <name evidence="2" type="ORF">F2Y87_26050</name>
    <name evidence="3" type="ORF">RO785_09530</name>
</gene>
<dbReference type="Pfam" id="PF08666">
    <property type="entry name" value="SAF"/>
    <property type="match status" value="1"/>
</dbReference>
<dbReference type="PANTHER" id="PTHR42966:SF2">
    <property type="entry name" value="PSEUDAMINIC ACID SYNTHASE"/>
    <property type="match status" value="1"/>
</dbReference>
<dbReference type="RefSeq" id="WP_029328245.1">
    <property type="nucleotide sequence ID" value="NZ_CAXKYC010000016.1"/>
</dbReference>
<dbReference type="Proteomes" id="UP000482653">
    <property type="component" value="Unassembled WGS sequence"/>
</dbReference>
<dbReference type="CDD" id="cd00945">
    <property type="entry name" value="Aldolase_Class_I"/>
    <property type="match status" value="1"/>
</dbReference>
<dbReference type="SMART" id="SM00858">
    <property type="entry name" value="SAF"/>
    <property type="match status" value="1"/>
</dbReference>
<dbReference type="GO" id="GO:0016051">
    <property type="term" value="P:carbohydrate biosynthetic process"/>
    <property type="evidence" value="ECO:0007669"/>
    <property type="project" value="InterPro"/>
</dbReference>
<comment type="caution">
    <text evidence="2">The sequence shown here is derived from an EMBL/GenBank/DDBJ whole genome shotgun (WGS) entry which is preliminary data.</text>
</comment>
<dbReference type="InterPro" id="IPR020030">
    <property type="entry name" value="Pseudaminic_synth_PseI"/>
</dbReference>
<dbReference type="Gene3D" id="3.90.1210.10">
    <property type="entry name" value="Antifreeze-like/N-acetylneuraminic acid synthase C-terminal domain"/>
    <property type="match status" value="1"/>
</dbReference>
<organism evidence="2 4">
    <name type="scientific">Bacteroides cellulosilyticus</name>
    <dbReference type="NCBI Taxonomy" id="246787"/>
    <lineage>
        <taxon>Bacteria</taxon>
        <taxon>Pseudomonadati</taxon>
        <taxon>Bacteroidota</taxon>
        <taxon>Bacteroidia</taxon>
        <taxon>Bacteroidales</taxon>
        <taxon>Bacteroidaceae</taxon>
        <taxon>Bacteroides</taxon>
    </lineage>
</organism>
<dbReference type="PROSITE" id="PS50844">
    <property type="entry name" value="AFP_LIKE"/>
    <property type="match status" value="1"/>
</dbReference>
<dbReference type="GO" id="GO:0047444">
    <property type="term" value="F:N-acylneuraminate-9-phosphate synthase activity"/>
    <property type="evidence" value="ECO:0007669"/>
    <property type="project" value="TreeGrafter"/>
</dbReference>
<dbReference type="InterPro" id="IPR013785">
    <property type="entry name" value="Aldolase_TIM"/>
</dbReference>
<evidence type="ECO:0000313" key="2">
    <source>
        <dbReference type="EMBL" id="KAA5413326.1"/>
    </source>
</evidence>
<evidence type="ECO:0000313" key="3">
    <source>
        <dbReference type="EMBL" id="MDT4511219.1"/>
    </source>
</evidence>